<proteinExistence type="predicted"/>
<name>A0A8J3QKU4_9ACTN</name>
<dbReference type="Proteomes" id="UP000642748">
    <property type="component" value="Unassembled WGS sequence"/>
</dbReference>
<protein>
    <submittedName>
        <fullName evidence="1">Uncharacterized protein</fullName>
    </submittedName>
</protein>
<evidence type="ECO:0000313" key="1">
    <source>
        <dbReference type="EMBL" id="GIH12813.1"/>
    </source>
</evidence>
<keyword evidence="2" id="KW-1185">Reference proteome</keyword>
<gene>
    <name evidence="1" type="ORF">Raf01_09850</name>
</gene>
<dbReference type="AlphaFoldDB" id="A0A8J3QKU4"/>
<sequence>MDLLNSDTPVIEIMADYDSFPVWRSDPQGFANVDPQELPIRAELARELLHWAQAYDGSLNRDDLAASGFPDRETERAFYVAGEDLARRLAVELGHPVQYFDGRRHREVGHGEPVS</sequence>
<organism evidence="1 2">
    <name type="scientific">Rugosimonospora africana</name>
    <dbReference type="NCBI Taxonomy" id="556532"/>
    <lineage>
        <taxon>Bacteria</taxon>
        <taxon>Bacillati</taxon>
        <taxon>Actinomycetota</taxon>
        <taxon>Actinomycetes</taxon>
        <taxon>Micromonosporales</taxon>
        <taxon>Micromonosporaceae</taxon>
        <taxon>Rugosimonospora</taxon>
    </lineage>
</organism>
<comment type="caution">
    <text evidence="1">The sequence shown here is derived from an EMBL/GenBank/DDBJ whole genome shotgun (WGS) entry which is preliminary data.</text>
</comment>
<reference evidence="1" key="1">
    <citation type="submission" date="2021-01" db="EMBL/GenBank/DDBJ databases">
        <title>Whole genome shotgun sequence of Rugosimonospora africana NBRC 104875.</title>
        <authorList>
            <person name="Komaki H."/>
            <person name="Tamura T."/>
        </authorList>
    </citation>
    <scope>NUCLEOTIDE SEQUENCE</scope>
    <source>
        <strain evidence="1">NBRC 104875</strain>
    </source>
</reference>
<dbReference type="EMBL" id="BONZ01000010">
    <property type="protein sequence ID" value="GIH12813.1"/>
    <property type="molecule type" value="Genomic_DNA"/>
</dbReference>
<evidence type="ECO:0000313" key="2">
    <source>
        <dbReference type="Proteomes" id="UP000642748"/>
    </source>
</evidence>
<accession>A0A8J3QKU4</accession>